<protein>
    <submittedName>
        <fullName evidence="5">ATP-dependent protease, ATPase subunit</fullName>
    </submittedName>
</protein>
<dbReference type="Pfam" id="PF10431">
    <property type="entry name" value="ClpB_D2-small"/>
    <property type="match status" value="1"/>
</dbReference>
<dbReference type="EMBL" id="AZLV01000108">
    <property type="protein sequence ID" value="ETJ07201.1"/>
    <property type="molecule type" value="Genomic_DNA"/>
</dbReference>
<dbReference type="Proteomes" id="UP000018852">
    <property type="component" value="Unassembled WGS sequence"/>
</dbReference>
<keyword evidence="5" id="KW-0645">Protease</keyword>
<evidence type="ECO:0000256" key="3">
    <source>
        <dbReference type="SAM" id="MobiDB-lite"/>
    </source>
</evidence>
<evidence type="ECO:0000313" key="5">
    <source>
        <dbReference type="EMBL" id="ETJ07201.1"/>
    </source>
</evidence>
<keyword evidence="5" id="KW-0378">Hydrolase</keyword>
<gene>
    <name evidence="5" type="ORF">Q605_AUC00108G0001</name>
</gene>
<dbReference type="AlphaFoldDB" id="W1VND1"/>
<dbReference type="PATRIC" id="fig|1403939.3.peg.112"/>
<comment type="caution">
    <text evidence="5">The sequence shown here is derived from an EMBL/GenBank/DDBJ whole genome shotgun (WGS) entry which is preliminary data.</text>
</comment>
<name>W1VND1_9ACTO</name>
<feature type="region of interest" description="Disordered" evidence="3">
    <location>
        <begin position="84"/>
        <end position="112"/>
    </location>
</feature>
<dbReference type="Gene3D" id="1.10.8.60">
    <property type="match status" value="1"/>
</dbReference>
<organism evidence="5 6">
    <name type="scientific">Actinomyces urogenitalis DORA_12</name>
    <dbReference type="NCBI Taxonomy" id="1403939"/>
    <lineage>
        <taxon>Bacteria</taxon>
        <taxon>Bacillati</taxon>
        <taxon>Actinomycetota</taxon>
        <taxon>Actinomycetes</taxon>
        <taxon>Actinomycetales</taxon>
        <taxon>Actinomycetaceae</taxon>
        <taxon>Actinomyces</taxon>
    </lineage>
</organism>
<dbReference type="SMART" id="SM01086">
    <property type="entry name" value="ClpB_D2-small"/>
    <property type="match status" value="1"/>
</dbReference>
<dbReference type="InterPro" id="IPR019489">
    <property type="entry name" value="Clp_ATPase_C"/>
</dbReference>
<dbReference type="GO" id="GO:0005524">
    <property type="term" value="F:ATP binding"/>
    <property type="evidence" value="ECO:0007669"/>
    <property type="project" value="UniProtKB-KW"/>
</dbReference>
<evidence type="ECO:0000259" key="4">
    <source>
        <dbReference type="SMART" id="SM01086"/>
    </source>
</evidence>
<sequence length="112" mass="12004">TDAAKELLAERGFDPVLGARPLRRAIQRDIEDALSEKILFGEIERGQKVIVDAQGEGILGEFTFRGEPWDPKIGSDPLSAEIAAEQEAERTVGSVEGSVVSEAEATTEAHSA</sequence>
<feature type="domain" description="Clp ATPase C-terminal" evidence="4">
    <location>
        <begin position="1"/>
        <end position="64"/>
    </location>
</feature>
<proteinExistence type="predicted"/>
<evidence type="ECO:0000256" key="2">
    <source>
        <dbReference type="ARBA" id="ARBA00022840"/>
    </source>
</evidence>
<feature type="non-terminal residue" evidence="5">
    <location>
        <position position="1"/>
    </location>
</feature>
<keyword evidence="2" id="KW-0067">ATP-binding</keyword>
<evidence type="ECO:0000256" key="1">
    <source>
        <dbReference type="ARBA" id="ARBA00022741"/>
    </source>
</evidence>
<dbReference type="GO" id="GO:0008233">
    <property type="term" value="F:peptidase activity"/>
    <property type="evidence" value="ECO:0007669"/>
    <property type="project" value="UniProtKB-KW"/>
</dbReference>
<keyword evidence="1" id="KW-0547">Nucleotide-binding</keyword>
<accession>W1VND1</accession>
<evidence type="ECO:0000313" key="6">
    <source>
        <dbReference type="Proteomes" id="UP000018852"/>
    </source>
</evidence>
<dbReference type="GO" id="GO:0006508">
    <property type="term" value="P:proteolysis"/>
    <property type="evidence" value="ECO:0007669"/>
    <property type="project" value="UniProtKB-KW"/>
</dbReference>
<reference evidence="5 6" key="1">
    <citation type="submission" date="2013-12" db="EMBL/GenBank/DDBJ databases">
        <title>A Varibaculum cambriense genome reconstructed from a premature infant gut community with otherwise low bacterial novelty that shifts toward anaerobic metabolism during the third week of life.</title>
        <authorList>
            <person name="Brown C.T."/>
            <person name="Sharon I."/>
            <person name="Thomas B.C."/>
            <person name="Castelle C.J."/>
            <person name="Morowitz M.J."/>
            <person name="Banfield J.F."/>
        </authorList>
    </citation>
    <scope>NUCLEOTIDE SEQUENCE [LARGE SCALE GENOMIC DNA]</scope>
    <source>
        <strain evidence="6">DORA_12</strain>
    </source>
</reference>
<feature type="compositionally biased region" description="Low complexity" evidence="3">
    <location>
        <begin position="92"/>
        <end position="112"/>
    </location>
</feature>